<keyword evidence="1" id="KW-1133">Transmembrane helix</keyword>
<keyword evidence="1" id="KW-0812">Transmembrane</keyword>
<dbReference type="Proteomes" id="UP000078546">
    <property type="component" value="Unassembled WGS sequence"/>
</dbReference>
<accession>A0A1A8XBF4</accession>
<keyword evidence="1" id="KW-0472">Membrane</keyword>
<name>A0A1A8XBF4_PLAOA</name>
<organism evidence="2 3">
    <name type="scientific">Plasmodium ovale curtisi</name>
    <dbReference type="NCBI Taxonomy" id="864141"/>
    <lineage>
        <taxon>Eukaryota</taxon>
        <taxon>Sar</taxon>
        <taxon>Alveolata</taxon>
        <taxon>Apicomplexa</taxon>
        <taxon>Aconoidasida</taxon>
        <taxon>Haemosporida</taxon>
        <taxon>Plasmodiidae</taxon>
        <taxon>Plasmodium</taxon>
        <taxon>Plasmodium (Plasmodium)</taxon>
    </lineage>
</organism>
<dbReference type="AlphaFoldDB" id="A0A1A8XBF4"/>
<reference evidence="3" key="1">
    <citation type="submission" date="2016-05" db="EMBL/GenBank/DDBJ databases">
        <authorList>
            <person name="Naeem Raeece"/>
        </authorList>
    </citation>
    <scope>NUCLEOTIDE SEQUENCE [LARGE SCALE GENOMIC DNA]</scope>
</reference>
<proteinExistence type="predicted"/>
<gene>
    <name evidence="2" type="ORF">POVCU1_068260</name>
</gene>
<evidence type="ECO:0000313" key="3">
    <source>
        <dbReference type="Proteomes" id="UP000078546"/>
    </source>
</evidence>
<feature type="transmembrane region" description="Helical" evidence="1">
    <location>
        <begin position="124"/>
        <end position="145"/>
    </location>
</feature>
<evidence type="ECO:0000256" key="1">
    <source>
        <dbReference type="SAM" id="Phobius"/>
    </source>
</evidence>
<dbReference type="EMBL" id="FLQV01002616">
    <property type="protein sequence ID" value="SBT01618.1"/>
    <property type="molecule type" value="Genomic_DNA"/>
</dbReference>
<sequence length="154" mass="18287">MTEDINVNPLPPYLFYEALKKDGNLDQWLKELYTIYYKSYSYEDYLKEFGAKLVRNYTDVFKKNKNISPTYRCRYLNYWMDLEIKRYRMRSIENSKKTCEALNTQEAPSYAAITGDDVSSSQQWINTSITGLTVMGIFNILFILYKFTSLGFWV</sequence>
<evidence type="ECO:0000313" key="2">
    <source>
        <dbReference type="EMBL" id="SBT01618.1"/>
    </source>
</evidence>
<protein>
    <submittedName>
        <fullName evidence="2">Unspecified product</fullName>
    </submittedName>
</protein>